<feature type="compositionally biased region" description="Basic and acidic residues" evidence="1">
    <location>
        <begin position="150"/>
        <end position="165"/>
    </location>
</feature>
<gene>
    <name evidence="3" type="ORF">K458DRAFT_343244</name>
</gene>
<dbReference type="InterPro" id="IPR038883">
    <property type="entry name" value="AN11006-like"/>
</dbReference>
<name>A0A6G1ITV0_9PLEO</name>
<proteinExistence type="predicted"/>
<dbReference type="Pfam" id="PF24864">
    <property type="entry name" value="DUF7730"/>
    <property type="match status" value="1"/>
</dbReference>
<dbReference type="PANTHER" id="PTHR42085">
    <property type="entry name" value="F-BOX DOMAIN-CONTAINING PROTEIN"/>
    <property type="match status" value="1"/>
</dbReference>
<evidence type="ECO:0000313" key="4">
    <source>
        <dbReference type="Proteomes" id="UP000799291"/>
    </source>
</evidence>
<dbReference type="EMBL" id="MU005590">
    <property type="protein sequence ID" value="KAF2681662.1"/>
    <property type="molecule type" value="Genomic_DNA"/>
</dbReference>
<feature type="region of interest" description="Disordered" evidence="1">
    <location>
        <begin position="1"/>
        <end position="42"/>
    </location>
</feature>
<feature type="region of interest" description="Disordered" evidence="1">
    <location>
        <begin position="132"/>
        <end position="168"/>
    </location>
</feature>
<organism evidence="3 4">
    <name type="scientific">Lentithecium fluviatile CBS 122367</name>
    <dbReference type="NCBI Taxonomy" id="1168545"/>
    <lineage>
        <taxon>Eukaryota</taxon>
        <taxon>Fungi</taxon>
        <taxon>Dikarya</taxon>
        <taxon>Ascomycota</taxon>
        <taxon>Pezizomycotina</taxon>
        <taxon>Dothideomycetes</taxon>
        <taxon>Pleosporomycetidae</taxon>
        <taxon>Pleosporales</taxon>
        <taxon>Massarineae</taxon>
        <taxon>Lentitheciaceae</taxon>
        <taxon>Lentithecium</taxon>
    </lineage>
</organism>
<reference evidence="3" key="1">
    <citation type="journal article" date="2020" name="Stud. Mycol.">
        <title>101 Dothideomycetes genomes: a test case for predicting lifestyles and emergence of pathogens.</title>
        <authorList>
            <person name="Haridas S."/>
            <person name="Albert R."/>
            <person name="Binder M."/>
            <person name="Bloem J."/>
            <person name="Labutti K."/>
            <person name="Salamov A."/>
            <person name="Andreopoulos B."/>
            <person name="Baker S."/>
            <person name="Barry K."/>
            <person name="Bills G."/>
            <person name="Bluhm B."/>
            <person name="Cannon C."/>
            <person name="Castanera R."/>
            <person name="Culley D."/>
            <person name="Daum C."/>
            <person name="Ezra D."/>
            <person name="Gonzalez J."/>
            <person name="Henrissat B."/>
            <person name="Kuo A."/>
            <person name="Liang C."/>
            <person name="Lipzen A."/>
            <person name="Lutzoni F."/>
            <person name="Magnuson J."/>
            <person name="Mondo S."/>
            <person name="Nolan M."/>
            <person name="Ohm R."/>
            <person name="Pangilinan J."/>
            <person name="Park H.-J."/>
            <person name="Ramirez L."/>
            <person name="Alfaro M."/>
            <person name="Sun H."/>
            <person name="Tritt A."/>
            <person name="Yoshinaga Y."/>
            <person name="Zwiers L.-H."/>
            <person name="Turgeon B."/>
            <person name="Goodwin S."/>
            <person name="Spatafora J."/>
            <person name="Crous P."/>
            <person name="Grigoriev I."/>
        </authorList>
    </citation>
    <scope>NUCLEOTIDE SEQUENCE</scope>
    <source>
        <strain evidence="3">CBS 122367</strain>
    </source>
</reference>
<accession>A0A6G1ITV0</accession>
<dbReference type="OrthoDB" id="5397846at2759"/>
<feature type="compositionally biased region" description="Acidic residues" evidence="1">
    <location>
        <begin position="26"/>
        <end position="42"/>
    </location>
</feature>
<dbReference type="Proteomes" id="UP000799291">
    <property type="component" value="Unassembled WGS sequence"/>
</dbReference>
<dbReference type="InterPro" id="IPR056632">
    <property type="entry name" value="DUF7730"/>
</dbReference>
<dbReference type="PANTHER" id="PTHR42085:SF8">
    <property type="entry name" value="F-BOX DOMAIN-CONTAINING PROTEIN"/>
    <property type="match status" value="1"/>
</dbReference>
<sequence>MSSAQNVQQSAAARYPKRKRAQVEYAEPEVDGEEYVDEDDSQDVVEFPQTKKHKSSFSRPLPKRKIFPFMELPAEIRNEIYRLCLTASVGIFLRSTTKKFRRTVCQVSEEDLIGNHSCDFFDHSRYSADNGSADDSIDADSSIADDETTEAAKAKEETKKPRPSEETTSLVPALLAVNKQMHYECRDLLYNNHFYLENPLALHSFLVDIGPRAASLLKDITLMQWSDGRGHKSYNHTCFTALMGATNLESFNTHGYLRSGASGKHVAIQMYRDSFPWLEAVGHERRKPDAAVDIFNIRCTGGYYGDFKEVDEFRAHLRKLLNSRMDRIRS</sequence>
<feature type="compositionally biased region" description="Low complexity" evidence="1">
    <location>
        <begin position="1"/>
        <end position="13"/>
    </location>
</feature>
<evidence type="ECO:0000256" key="1">
    <source>
        <dbReference type="SAM" id="MobiDB-lite"/>
    </source>
</evidence>
<dbReference type="AlphaFoldDB" id="A0A6G1ITV0"/>
<evidence type="ECO:0000313" key="3">
    <source>
        <dbReference type="EMBL" id="KAF2681662.1"/>
    </source>
</evidence>
<feature type="domain" description="DUF7730" evidence="2">
    <location>
        <begin position="69"/>
        <end position="198"/>
    </location>
</feature>
<evidence type="ECO:0000259" key="2">
    <source>
        <dbReference type="Pfam" id="PF24864"/>
    </source>
</evidence>
<protein>
    <recommendedName>
        <fullName evidence="2">DUF7730 domain-containing protein</fullName>
    </recommendedName>
</protein>
<feature type="compositionally biased region" description="Acidic residues" evidence="1">
    <location>
        <begin position="135"/>
        <end position="149"/>
    </location>
</feature>
<keyword evidence="4" id="KW-1185">Reference proteome</keyword>